<evidence type="ECO:0000256" key="2">
    <source>
        <dbReference type="ARBA" id="ARBA00022679"/>
    </source>
</evidence>
<dbReference type="PANTHER" id="PTHR23416:SF23">
    <property type="entry name" value="ACETYLTRANSFERASE C18B11.09C-RELATED"/>
    <property type="match status" value="1"/>
</dbReference>
<dbReference type="InterPro" id="IPR018357">
    <property type="entry name" value="Hexapep_transf_CS"/>
</dbReference>
<comment type="similarity">
    <text evidence="1">Belongs to the transferase hexapeptide repeat family.</text>
</comment>
<dbReference type="Pfam" id="PF00132">
    <property type="entry name" value="Hexapep"/>
    <property type="match status" value="1"/>
</dbReference>
<dbReference type="CDD" id="cd04647">
    <property type="entry name" value="LbH_MAT_like"/>
    <property type="match status" value="1"/>
</dbReference>
<dbReference type="PANTHER" id="PTHR23416">
    <property type="entry name" value="SIALIC ACID SYNTHASE-RELATED"/>
    <property type="match status" value="1"/>
</dbReference>
<organism evidence="4 5">
    <name type="scientific">Bathycoccus prasinos</name>
    <dbReference type="NCBI Taxonomy" id="41875"/>
    <lineage>
        <taxon>Eukaryota</taxon>
        <taxon>Viridiplantae</taxon>
        <taxon>Chlorophyta</taxon>
        <taxon>Mamiellophyceae</taxon>
        <taxon>Mamiellales</taxon>
        <taxon>Bathycoccaceae</taxon>
        <taxon>Bathycoccus</taxon>
    </lineage>
</organism>
<dbReference type="GO" id="GO:0008374">
    <property type="term" value="F:O-acyltransferase activity"/>
    <property type="evidence" value="ECO:0007669"/>
    <property type="project" value="TreeGrafter"/>
</dbReference>
<dbReference type="KEGG" id="bpg:Bathy17g02270"/>
<dbReference type="AlphaFoldDB" id="K8F6U9"/>
<gene>
    <name evidence="4" type="ordered locus">Bathy17g02270</name>
</gene>
<keyword evidence="3" id="KW-0732">Signal</keyword>
<keyword evidence="2 4" id="KW-0808">Transferase</keyword>
<name>K8F6U9_9CHLO</name>
<keyword evidence="5" id="KW-1185">Reference proteome</keyword>
<sequence length="269" mass="30396">MDSPNLSLLLFLRISTFSCSLHQSIPLQNPYLIKSFSSSFFFSFSFFRMMKMKEMNNNNSNNDSDNTSSLYYEQCFHRLNHMPWLYDIEKHKMFAKERQKQWQEKLMQMETIEIKGEDTYISDENVHIFAERGRKVVIENNCRIASGCFIHGPCVLEENVGLNQSVHMDGGSGKGIHIGCDTRIGPSTSIFAFNHSFDDLTTPVRLQKVKSKGVTIGRDVWIGANVSIVDGVTIGSHAVVGIASVVTKDIPEYEIWAGNPAKKIGKRGD</sequence>
<feature type="chain" id="PRO_5003917914" evidence="3">
    <location>
        <begin position="21"/>
        <end position="269"/>
    </location>
</feature>
<proteinExistence type="inferred from homology"/>
<dbReference type="InterPro" id="IPR011004">
    <property type="entry name" value="Trimer_LpxA-like_sf"/>
</dbReference>
<dbReference type="SUPFAM" id="SSF51161">
    <property type="entry name" value="Trimeric LpxA-like enzymes"/>
    <property type="match status" value="1"/>
</dbReference>
<dbReference type="EMBL" id="FO082262">
    <property type="protein sequence ID" value="CCO20565.1"/>
    <property type="molecule type" value="Genomic_DNA"/>
</dbReference>
<evidence type="ECO:0000313" key="4">
    <source>
        <dbReference type="EMBL" id="CCO20565.1"/>
    </source>
</evidence>
<dbReference type="InterPro" id="IPR051159">
    <property type="entry name" value="Hexapeptide_acetyltransf"/>
</dbReference>
<dbReference type="InterPro" id="IPR001451">
    <property type="entry name" value="Hexapep"/>
</dbReference>
<dbReference type="Proteomes" id="UP000198341">
    <property type="component" value="Chromosome 17"/>
</dbReference>
<dbReference type="STRING" id="41875.K8F6U9"/>
<evidence type="ECO:0000256" key="3">
    <source>
        <dbReference type="SAM" id="SignalP"/>
    </source>
</evidence>
<dbReference type="PROSITE" id="PS00101">
    <property type="entry name" value="HEXAPEP_TRANSFERASES"/>
    <property type="match status" value="1"/>
</dbReference>
<dbReference type="GO" id="GO:0005829">
    <property type="term" value="C:cytosol"/>
    <property type="evidence" value="ECO:0007669"/>
    <property type="project" value="TreeGrafter"/>
</dbReference>
<accession>K8F6U9</accession>
<dbReference type="RefSeq" id="XP_007508461.1">
    <property type="nucleotide sequence ID" value="XM_007508399.1"/>
</dbReference>
<protein>
    <submittedName>
        <fullName evidence="4">Hexapaptide repeat-containing transferase</fullName>
    </submittedName>
</protein>
<evidence type="ECO:0000256" key="1">
    <source>
        <dbReference type="ARBA" id="ARBA00007274"/>
    </source>
</evidence>
<evidence type="ECO:0000313" key="5">
    <source>
        <dbReference type="Proteomes" id="UP000198341"/>
    </source>
</evidence>
<dbReference type="GeneID" id="19011043"/>
<feature type="signal peptide" evidence="3">
    <location>
        <begin position="1"/>
        <end position="20"/>
    </location>
</feature>
<dbReference type="Gene3D" id="2.160.10.10">
    <property type="entry name" value="Hexapeptide repeat proteins"/>
    <property type="match status" value="1"/>
</dbReference>
<dbReference type="OrthoDB" id="25818at2759"/>
<reference evidence="4 5" key="1">
    <citation type="submission" date="2011-10" db="EMBL/GenBank/DDBJ databases">
        <authorList>
            <person name="Genoscope - CEA"/>
        </authorList>
    </citation>
    <scope>NUCLEOTIDE SEQUENCE [LARGE SCALE GENOMIC DNA]</scope>
    <source>
        <strain evidence="4 5">RCC 1105</strain>
    </source>
</reference>
<dbReference type="eggNOG" id="KOG4750">
    <property type="taxonomic scope" value="Eukaryota"/>
</dbReference>